<keyword evidence="9" id="KW-0119">Carbohydrate metabolism</keyword>
<keyword evidence="20" id="KW-1185">Reference proteome</keyword>
<dbReference type="GO" id="GO:0005576">
    <property type="term" value="C:extracellular region"/>
    <property type="evidence" value="ECO:0007669"/>
    <property type="project" value="UniProtKB-SubCell"/>
</dbReference>
<dbReference type="AlphaFoldDB" id="A0A5C3R8I9"/>
<sequence>MARLKLDISAAVLLLGTILRGSRAEEVDPAILDACPGYDATNIQIVDDGTRLTADLVLAGDPCNVFGGQDLERIALSVVYETDARIHVKITDTSAERYEIPADVVPVASADNALQFSENQADIKFNYTESPFTFTISRASTDEALVTTSGHPLIFTDRYLRLKTTLPQPDANIYGLGEHTNTFRLPNKNFTRTLWSRDAGGVPPGTNLYGNHPVWLEHRESGAHGAFLRNSNGMDIKIDTPDEESNTTIEYNILGGVFDFYFLAGSTTEPAAVVRQYADVIGLPAEVPYWSFGLHQCRFGYQNYVDVAGVITNYSAAGIPLETMWTDIDYMFQRQVFTLDPDYFPLERMREIVEYLHDHDQQYIVMVDPGVYYAPEGGYLPYDRGSEMGVWLKEANGSDHLGIVWPGVTVYPDWFHPKIEEYWTNEFQLFFSPTTGLDIDGAWIDMNEPANFCNYPCDNPQQQATEMNLPPQRPTAPPAPDVPIFQDFNASVDQLQTRMRGPWEKRQESQEYQIDNADGNLSQRTAHVDTVHANGLVSYNTHNLYGTMMSTYTKRAMSARRPGKRTFVITRSTFAGAGSHVGKWLGDNLSNWEQYRFSIAGNLQFASIFQMPMVGSDICGFLMDTTETLCARWTTLGAFSPFMRNHNVDGALSQEFYRWESVTRAAKNGIDIRYRLLDYIYTAFHQAKVDGTPVLNPLFYLYPTDPSTYTIDLQFFYGPSILVSPVTQENSTSVDAYFPSDIFYDFLTLAPLIGEGRTITFNDVAYDAIPVHIRGGSILPLRVESAMTTRALRTKNFELVVAPDGNGVASGQLYFDDGESVEQEATTELSFSFGEGVLEVKGDMGLDLGVELERVRFAGVKERPSGVNKDGEASEFEWDEGSQILAVQIGGPFTDGLKVEVL</sequence>
<dbReference type="InterPro" id="IPR013780">
    <property type="entry name" value="Glyco_hydro_b"/>
</dbReference>
<evidence type="ECO:0000256" key="8">
    <source>
        <dbReference type="ARBA" id="ARBA00023180"/>
    </source>
</evidence>
<keyword evidence="11" id="KW-0961">Cell wall biogenesis/degradation</keyword>
<comment type="subcellular location">
    <subcellularLocation>
        <location evidence="2">Secreted</location>
    </subcellularLocation>
</comment>
<evidence type="ECO:0000256" key="7">
    <source>
        <dbReference type="ARBA" id="ARBA00022801"/>
    </source>
</evidence>
<dbReference type="SUPFAM" id="SSF51011">
    <property type="entry name" value="Glycosyl hydrolase domain"/>
    <property type="match status" value="1"/>
</dbReference>
<evidence type="ECO:0000256" key="11">
    <source>
        <dbReference type="ARBA" id="ARBA00023316"/>
    </source>
</evidence>
<dbReference type="InterPro" id="IPR025887">
    <property type="entry name" value="Glyco_hydro_31_N_dom"/>
</dbReference>
<dbReference type="InterPro" id="IPR048395">
    <property type="entry name" value="Glyco_hydro_31_C"/>
</dbReference>
<gene>
    <name evidence="19" type="ORF">BDV98DRAFT_558453</name>
</gene>
<evidence type="ECO:0000256" key="10">
    <source>
        <dbReference type="ARBA" id="ARBA00023295"/>
    </source>
</evidence>
<evidence type="ECO:0000313" key="19">
    <source>
        <dbReference type="EMBL" id="TFL07784.1"/>
    </source>
</evidence>
<dbReference type="Gene3D" id="2.60.40.1760">
    <property type="entry name" value="glycosyl hydrolase (family 31)"/>
    <property type="match status" value="1"/>
</dbReference>
<feature type="domain" description="Glycosyl hydrolase family 31 C-terminal" evidence="18">
    <location>
        <begin position="691"/>
        <end position="779"/>
    </location>
</feature>
<dbReference type="InterPro" id="IPR017853">
    <property type="entry name" value="GH"/>
</dbReference>
<dbReference type="CDD" id="cd06602">
    <property type="entry name" value="GH31_MGAM_SI_GAA"/>
    <property type="match status" value="1"/>
</dbReference>
<comment type="catalytic activity">
    <reaction evidence="1">
        <text>Hydrolysis of terminal, non-reducing beta-D-glucosyl residues with release of beta-D-glucose.</text>
        <dbReference type="EC" id="3.2.1.21"/>
    </reaction>
</comment>
<dbReference type="STRING" id="1884261.A0A5C3R8I9"/>
<evidence type="ECO:0000256" key="4">
    <source>
        <dbReference type="ARBA" id="ARBA00012744"/>
    </source>
</evidence>
<dbReference type="Gene3D" id="3.20.20.80">
    <property type="entry name" value="Glycosidases"/>
    <property type="match status" value="1"/>
</dbReference>
<dbReference type="InterPro" id="IPR000322">
    <property type="entry name" value="Glyco_hydro_31_TIM"/>
</dbReference>
<keyword evidence="12" id="KW-0624">Polysaccharide degradation</keyword>
<organism evidence="19 20">
    <name type="scientific">Pterulicium gracile</name>
    <dbReference type="NCBI Taxonomy" id="1884261"/>
    <lineage>
        <taxon>Eukaryota</taxon>
        <taxon>Fungi</taxon>
        <taxon>Dikarya</taxon>
        <taxon>Basidiomycota</taxon>
        <taxon>Agaricomycotina</taxon>
        <taxon>Agaricomycetes</taxon>
        <taxon>Agaricomycetidae</taxon>
        <taxon>Agaricales</taxon>
        <taxon>Pleurotineae</taxon>
        <taxon>Pterulaceae</taxon>
        <taxon>Pterulicium</taxon>
    </lineage>
</organism>
<evidence type="ECO:0000256" key="6">
    <source>
        <dbReference type="ARBA" id="ARBA00022729"/>
    </source>
</evidence>
<dbReference type="GO" id="GO:0030246">
    <property type="term" value="F:carbohydrate binding"/>
    <property type="evidence" value="ECO:0007669"/>
    <property type="project" value="InterPro"/>
</dbReference>
<evidence type="ECO:0000256" key="5">
    <source>
        <dbReference type="ARBA" id="ARBA00022525"/>
    </source>
</evidence>
<evidence type="ECO:0000259" key="16">
    <source>
        <dbReference type="Pfam" id="PF01055"/>
    </source>
</evidence>
<name>A0A5C3R8I9_9AGAR</name>
<protein>
    <recommendedName>
        <fullName evidence="4">beta-glucosidase</fullName>
        <ecNumber evidence="4">3.2.1.21</ecNumber>
    </recommendedName>
</protein>
<comment type="similarity">
    <text evidence="3 14">Belongs to the glycosyl hydrolase 31 family.</text>
</comment>
<dbReference type="SUPFAM" id="SSF74650">
    <property type="entry name" value="Galactose mutarotase-like"/>
    <property type="match status" value="1"/>
</dbReference>
<dbReference type="OrthoDB" id="5839090at2759"/>
<evidence type="ECO:0000259" key="18">
    <source>
        <dbReference type="Pfam" id="PF21365"/>
    </source>
</evidence>
<reference evidence="19 20" key="1">
    <citation type="journal article" date="2019" name="Nat. Ecol. Evol.">
        <title>Megaphylogeny resolves global patterns of mushroom evolution.</title>
        <authorList>
            <person name="Varga T."/>
            <person name="Krizsan K."/>
            <person name="Foldi C."/>
            <person name="Dima B."/>
            <person name="Sanchez-Garcia M."/>
            <person name="Sanchez-Ramirez S."/>
            <person name="Szollosi G.J."/>
            <person name="Szarkandi J.G."/>
            <person name="Papp V."/>
            <person name="Albert L."/>
            <person name="Andreopoulos W."/>
            <person name="Angelini C."/>
            <person name="Antonin V."/>
            <person name="Barry K.W."/>
            <person name="Bougher N.L."/>
            <person name="Buchanan P."/>
            <person name="Buyck B."/>
            <person name="Bense V."/>
            <person name="Catcheside P."/>
            <person name="Chovatia M."/>
            <person name="Cooper J."/>
            <person name="Damon W."/>
            <person name="Desjardin D."/>
            <person name="Finy P."/>
            <person name="Geml J."/>
            <person name="Haridas S."/>
            <person name="Hughes K."/>
            <person name="Justo A."/>
            <person name="Karasinski D."/>
            <person name="Kautmanova I."/>
            <person name="Kiss B."/>
            <person name="Kocsube S."/>
            <person name="Kotiranta H."/>
            <person name="LaButti K.M."/>
            <person name="Lechner B.E."/>
            <person name="Liimatainen K."/>
            <person name="Lipzen A."/>
            <person name="Lukacs Z."/>
            <person name="Mihaltcheva S."/>
            <person name="Morgado L.N."/>
            <person name="Niskanen T."/>
            <person name="Noordeloos M.E."/>
            <person name="Ohm R.A."/>
            <person name="Ortiz-Santana B."/>
            <person name="Ovrebo C."/>
            <person name="Racz N."/>
            <person name="Riley R."/>
            <person name="Savchenko A."/>
            <person name="Shiryaev A."/>
            <person name="Soop K."/>
            <person name="Spirin V."/>
            <person name="Szebenyi C."/>
            <person name="Tomsovsky M."/>
            <person name="Tulloss R.E."/>
            <person name="Uehling J."/>
            <person name="Grigoriev I.V."/>
            <person name="Vagvolgyi C."/>
            <person name="Papp T."/>
            <person name="Martin F.M."/>
            <person name="Miettinen O."/>
            <person name="Hibbett D.S."/>
            <person name="Nagy L.G."/>
        </authorList>
    </citation>
    <scope>NUCLEOTIDE SEQUENCE [LARGE SCALE GENOMIC DNA]</scope>
    <source>
        <strain evidence="19 20">CBS 309.79</strain>
    </source>
</reference>
<keyword evidence="10 14" id="KW-0326">Glycosidase</keyword>
<comment type="function">
    <text evidence="13">Glucosidase involved in the degradation of cellulosic biomass. Has both alpha- and beta-glucosidase activity.</text>
</comment>
<dbReference type="InterPro" id="IPR011013">
    <property type="entry name" value="Gal_mutarotase_sf_dom"/>
</dbReference>
<evidence type="ECO:0000256" key="13">
    <source>
        <dbReference type="ARBA" id="ARBA00025512"/>
    </source>
</evidence>
<evidence type="ECO:0000256" key="12">
    <source>
        <dbReference type="ARBA" id="ARBA00023326"/>
    </source>
</evidence>
<dbReference type="GO" id="GO:0071555">
    <property type="term" value="P:cell wall organization"/>
    <property type="evidence" value="ECO:0007669"/>
    <property type="project" value="UniProtKB-KW"/>
</dbReference>
<evidence type="ECO:0000256" key="14">
    <source>
        <dbReference type="RuleBase" id="RU361185"/>
    </source>
</evidence>
<dbReference type="EMBL" id="ML178814">
    <property type="protein sequence ID" value="TFL07784.1"/>
    <property type="molecule type" value="Genomic_DNA"/>
</dbReference>
<feature type="domain" description="Glycoside hydrolase family 31 TIM barrel" evidence="16">
    <location>
        <begin position="284"/>
        <end position="683"/>
    </location>
</feature>
<dbReference type="PANTHER" id="PTHR22762:SF67">
    <property type="entry name" value="ALPHA_BETA-GLUCOSIDASE AGDC-RELATED"/>
    <property type="match status" value="1"/>
</dbReference>
<accession>A0A5C3R8I9</accession>
<keyword evidence="8" id="KW-0325">Glycoprotein</keyword>
<dbReference type="Pfam" id="PF01055">
    <property type="entry name" value="Glyco_hydro_31_2nd"/>
    <property type="match status" value="1"/>
</dbReference>
<keyword evidence="7 14" id="KW-0378">Hydrolase</keyword>
<feature type="signal peptide" evidence="15">
    <location>
        <begin position="1"/>
        <end position="24"/>
    </location>
</feature>
<evidence type="ECO:0000256" key="1">
    <source>
        <dbReference type="ARBA" id="ARBA00000448"/>
    </source>
</evidence>
<dbReference type="Pfam" id="PF21365">
    <property type="entry name" value="Glyco_hydro_31_3rd"/>
    <property type="match status" value="1"/>
</dbReference>
<dbReference type="Gene3D" id="2.60.40.1180">
    <property type="entry name" value="Golgi alpha-mannosidase II"/>
    <property type="match status" value="2"/>
</dbReference>
<dbReference type="GO" id="GO:0008422">
    <property type="term" value="F:beta-glucosidase activity"/>
    <property type="evidence" value="ECO:0007669"/>
    <property type="project" value="UniProtKB-EC"/>
</dbReference>
<feature type="domain" description="Glycoside hydrolase family 31 N-terminal" evidence="17">
    <location>
        <begin position="93"/>
        <end position="233"/>
    </location>
</feature>
<evidence type="ECO:0000256" key="15">
    <source>
        <dbReference type="SAM" id="SignalP"/>
    </source>
</evidence>
<keyword evidence="6 15" id="KW-0732">Signal</keyword>
<evidence type="ECO:0000313" key="20">
    <source>
        <dbReference type="Proteomes" id="UP000305067"/>
    </source>
</evidence>
<feature type="chain" id="PRO_5022981319" description="beta-glucosidase" evidence="15">
    <location>
        <begin position="25"/>
        <end position="902"/>
    </location>
</feature>
<dbReference type="SUPFAM" id="SSF51445">
    <property type="entry name" value="(Trans)glycosidases"/>
    <property type="match status" value="1"/>
</dbReference>
<evidence type="ECO:0000256" key="2">
    <source>
        <dbReference type="ARBA" id="ARBA00004613"/>
    </source>
</evidence>
<dbReference type="EC" id="3.2.1.21" evidence="4"/>
<dbReference type="CDD" id="cd14752">
    <property type="entry name" value="GH31_N"/>
    <property type="match status" value="1"/>
</dbReference>
<dbReference type="GO" id="GO:0000272">
    <property type="term" value="P:polysaccharide catabolic process"/>
    <property type="evidence" value="ECO:0007669"/>
    <property type="project" value="UniProtKB-KW"/>
</dbReference>
<dbReference type="PANTHER" id="PTHR22762">
    <property type="entry name" value="ALPHA-GLUCOSIDASE"/>
    <property type="match status" value="1"/>
</dbReference>
<keyword evidence="5" id="KW-0964">Secreted</keyword>
<dbReference type="Pfam" id="PF13802">
    <property type="entry name" value="Gal_mutarotas_2"/>
    <property type="match status" value="1"/>
</dbReference>
<evidence type="ECO:0000256" key="9">
    <source>
        <dbReference type="ARBA" id="ARBA00023277"/>
    </source>
</evidence>
<proteinExistence type="inferred from homology"/>
<evidence type="ECO:0000259" key="17">
    <source>
        <dbReference type="Pfam" id="PF13802"/>
    </source>
</evidence>
<dbReference type="Proteomes" id="UP000305067">
    <property type="component" value="Unassembled WGS sequence"/>
</dbReference>
<evidence type="ECO:0000256" key="3">
    <source>
        <dbReference type="ARBA" id="ARBA00007806"/>
    </source>
</evidence>